<feature type="region of interest" description="Disordered" evidence="4">
    <location>
        <begin position="206"/>
        <end position="235"/>
    </location>
</feature>
<dbReference type="PANTHER" id="PTHR31001">
    <property type="entry name" value="UNCHARACTERIZED TRANSCRIPTIONAL REGULATORY PROTEIN"/>
    <property type="match status" value="1"/>
</dbReference>
<evidence type="ECO:0000313" key="7">
    <source>
        <dbReference type="Proteomes" id="UP001244011"/>
    </source>
</evidence>
<evidence type="ECO:0000256" key="2">
    <source>
        <dbReference type="ARBA" id="ARBA00022723"/>
    </source>
</evidence>
<dbReference type="GeneID" id="85305834"/>
<proteinExistence type="predicted"/>
<feature type="domain" description="Zn(2)-C6 fungal-type" evidence="5">
    <location>
        <begin position="36"/>
        <end position="65"/>
    </location>
</feature>
<dbReference type="AlphaFoldDB" id="A0AAJ0FD28"/>
<dbReference type="SMART" id="SM00066">
    <property type="entry name" value="GAL4"/>
    <property type="match status" value="1"/>
</dbReference>
<organism evidence="6 7">
    <name type="scientific">Phialemonium atrogriseum</name>
    <dbReference type="NCBI Taxonomy" id="1093897"/>
    <lineage>
        <taxon>Eukaryota</taxon>
        <taxon>Fungi</taxon>
        <taxon>Dikarya</taxon>
        <taxon>Ascomycota</taxon>
        <taxon>Pezizomycotina</taxon>
        <taxon>Sordariomycetes</taxon>
        <taxon>Sordariomycetidae</taxon>
        <taxon>Cephalothecales</taxon>
        <taxon>Cephalothecaceae</taxon>
        <taxon>Phialemonium</taxon>
    </lineage>
</organism>
<evidence type="ECO:0000313" key="6">
    <source>
        <dbReference type="EMBL" id="KAK1764186.1"/>
    </source>
</evidence>
<feature type="compositionally biased region" description="Low complexity" evidence="4">
    <location>
        <begin position="126"/>
        <end position="140"/>
    </location>
</feature>
<dbReference type="CDD" id="cd12148">
    <property type="entry name" value="fungal_TF_MHR"/>
    <property type="match status" value="1"/>
</dbReference>
<dbReference type="RefSeq" id="XP_060280399.1">
    <property type="nucleotide sequence ID" value="XM_060422647.1"/>
</dbReference>
<keyword evidence="2" id="KW-0479">Metal-binding</keyword>
<dbReference type="GO" id="GO:0003677">
    <property type="term" value="F:DNA binding"/>
    <property type="evidence" value="ECO:0007669"/>
    <property type="project" value="InterPro"/>
</dbReference>
<dbReference type="Gene3D" id="4.10.240.10">
    <property type="entry name" value="Zn(2)-C6 fungal-type DNA-binding domain"/>
    <property type="match status" value="1"/>
</dbReference>
<accession>A0AAJ0FD28</accession>
<comment type="caution">
    <text evidence="6">The sequence shown here is derived from an EMBL/GenBank/DDBJ whole genome shotgun (WGS) entry which is preliminary data.</text>
</comment>
<dbReference type="Pfam" id="PF04082">
    <property type="entry name" value="Fungal_trans"/>
    <property type="match status" value="1"/>
</dbReference>
<keyword evidence="3" id="KW-0539">Nucleus</keyword>
<comment type="subcellular location">
    <subcellularLocation>
        <location evidence="1">Nucleus</location>
    </subcellularLocation>
</comment>
<dbReference type="SMART" id="SM00906">
    <property type="entry name" value="Fungal_trans"/>
    <property type="match status" value="1"/>
</dbReference>
<dbReference type="PROSITE" id="PS00463">
    <property type="entry name" value="ZN2_CY6_FUNGAL_1"/>
    <property type="match status" value="1"/>
</dbReference>
<evidence type="ECO:0000256" key="4">
    <source>
        <dbReference type="SAM" id="MobiDB-lite"/>
    </source>
</evidence>
<keyword evidence="7" id="KW-1185">Reference proteome</keyword>
<dbReference type="GO" id="GO:0000981">
    <property type="term" value="F:DNA-binding transcription factor activity, RNA polymerase II-specific"/>
    <property type="evidence" value="ECO:0007669"/>
    <property type="project" value="InterPro"/>
</dbReference>
<feature type="region of interest" description="Disordered" evidence="4">
    <location>
        <begin position="1"/>
        <end position="28"/>
    </location>
</feature>
<dbReference type="EMBL" id="MU839022">
    <property type="protein sequence ID" value="KAK1764186.1"/>
    <property type="molecule type" value="Genomic_DNA"/>
</dbReference>
<protein>
    <submittedName>
        <fullName evidence="6">Fungal-specific transcription factor domain-containing protein</fullName>
    </submittedName>
</protein>
<gene>
    <name evidence="6" type="ORF">QBC33DRAFT_209955</name>
</gene>
<evidence type="ECO:0000256" key="3">
    <source>
        <dbReference type="ARBA" id="ARBA00023242"/>
    </source>
</evidence>
<dbReference type="SUPFAM" id="SSF57701">
    <property type="entry name" value="Zn2/Cys6 DNA-binding domain"/>
    <property type="match status" value="1"/>
</dbReference>
<evidence type="ECO:0000259" key="5">
    <source>
        <dbReference type="PROSITE" id="PS50048"/>
    </source>
</evidence>
<dbReference type="GO" id="GO:0005634">
    <property type="term" value="C:nucleus"/>
    <property type="evidence" value="ECO:0007669"/>
    <property type="project" value="UniProtKB-SubCell"/>
</dbReference>
<dbReference type="InterPro" id="IPR007219">
    <property type="entry name" value="XnlR_reg_dom"/>
</dbReference>
<reference evidence="6" key="1">
    <citation type="submission" date="2023-06" db="EMBL/GenBank/DDBJ databases">
        <title>Genome-scale phylogeny and comparative genomics of the fungal order Sordariales.</title>
        <authorList>
            <consortium name="Lawrence Berkeley National Laboratory"/>
            <person name="Hensen N."/>
            <person name="Bonometti L."/>
            <person name="Westerberg I."/>
            <person name="Brannstrom I.O."/>
            <person name="Guillou S."/>
            <person name="Cros-Aarteil S."/>
            <person name="Calhoun S."/>
            <person name="Haridas S."/>
            <person name="Kuo A."/>
            <person name="Mondo S."/>
            <person name="Pangilinan J."/>
            <person name="Riley R."/>
            <person name="Labutti K."/>
            <person name="Andreopoulos B."/>
            <person name="Lipzen A."/>
            <person name="Chen C."/>
            <person name="Yanf M."/>
            <person name="Daum C."/>
            <person name="Ng V."/>
            <person name="Clum A."/>
            <person name="Steindorff A."/>
            <person name="Ohm R."/>
            <person name="Martin F."/>
            <person name="Silar P."/>
            <person name="Natvig D."/>
            <person name="Lalanne C."/>
            <person name="Gautier V."/>
            <person name="Ament-Velasquez S.L."/>
            <person name="Kruys A."/>
            <person name="Hutchinson M.I."/>
            <person name="Powell A.J."/>
            <person name="Barry K."/>
            <person name="Miller A.N."/>
            <person name="Grigoriev I.V."/>
            <person name="Debuchy R."/>
            <person name="Gladieux P."/>
            <person name="Thoren M.H."/>
            <person name="Johannesson H."/>
        </authorList>
    </citation>
    <scope>NUCLEOTIDE SEQUENCE</scope>
    <source>
        <strain evidence="6">8032-3</strain>
    </source>
</reference>
<dbReference type="InterPro" id="IPR036864">
    <property type="entry name" value="Zn2-C6_fun-type_DNA-bd_sf"/>
</dbReference>
<feature type="region of interest" description="Disordered" evidence="4">
    <location>
        <begin position="126"/>
        <end position="168"/>
    </location>
</feature>
<dbReference type="Pfam" id="PF00172">
    <property type="entry name" value="Zn_clus"/>
    <property type="match status" value="1"/>
</dbReference>
<dbReference type="PANTHER" id="PTHR31001:SF50">
    <property type="entry name" value="ZN(II)2CYS6 TRANSCRIPTION FACTOR (EUROFUNG)"/>
    <property type="match status" value="1"/>
</dbReference>
<dbReference type="InterPro" id="IPR001138">
    <property type="entry name" value="Zn2Cys6_DnaBD"/>
</dbReference>
<dbReference type="Proteomes" id="UP001244011">
    <property type="component" value="Unassembled WGS sequence"/>
</dbReference>
<dbReference type="GO" id="GO:0008270">
    <property type="term" value="F:zinc ion binding"/>
    <property type="evidence" value="ECO:0007669"/>
    <property type="project" value="InterPro"/>
</dbReference>
<dbReference type="CDD" id="cd00067">
    <property type="entry name" value="GAL4"/>
    <property type="match status" value="1"/>
</dbReference>
<dbReference type="InterPro" id="IPR050613">
    <property type="entry name" value="Sec_Metabolite_Reg"/>
</dbReference>
<evidence type="ECO:0000256" key="1">
    <source>
        <dbReference type="ARBA" id="ARBA00004123"/>
    </source>
</evidence>
<dbReference type="PROSITE" id="PS50048">
    <property type="entry name" value="ZN2_CY6_FUNGAL_2"/>
    <property type="match status" value="1"/>
</dbReference>
<sequence>MSQAPPGATSAATPHGGNVGASASGSEKNARPKVRSCVVCRSRKVRCDKQSPCSNCRRANIPCVFPATDRPPRWARRLDLIANKAAANAANPQAAQDADPGVSQVMERLRTLEGLVKELTGQLEQAHAAANSASGSNAPSDFSPLGNLAHGRDTEKQPDVPLPTSTGNVQTQFGRLVLHDANRSRYVSSGFWSRVNDELNGLKMDTRSLALDDSESSGDEMSPEKTPSTQELERTPSERHAFLFRHNLGPAAPNLREFHPLPSQIPFIINVFAENVNIIQMVHVPTITKMVRDLRVGDMARLTPANEALLFSLYYAAITSMEEDDIVTNFGATKTELNLKYRLGLEHALAKADFLSVPDIVLVQAFAIFLLLVRRHDSPRFVWMMTGLVIRMAQALGLHRDGAHFETLTPYEVEIRRRVWWGLCVLDVRASEDQGMDLTITTGSFDTKLPLNINDADIEPGSKVVPTEREGLTDMSFALTTFEICQVTRQMMALAVKDGAAGLDEQERLLKEIYQKFERGYFQYSSLESGNIMLWVGATATRLVISKMTLIVYLPVLFSSPSEHFSDDIRDKLFVAAIEVAEYNHALNAEQECRHWRWLYQTYTHWHAIVYLLIEISRRPWSPTVERAWVALHSRWLIPAQLSTDKNLRTWVPLRKLMAKARKHHDAELERLRSDSHAAERLEAEDRKMPLPGSPGPFPAGANVVELFRERWRQLVAMPERPGDGAQTSGYPGEGASTVDSVYTSQSDMGSIPGYSTGGVSSSGALQAAHLGVTGQQPDPNLVNSTSSPWGPNITATAPGEVASGQTTVGLLDWSDGRTMGPGFVPWLWADSDPSADVFANVNVDALDLDMDLDGEVNWHNWVESARGMEWDVGPGGGGQA</sequence>
<name>A0AAJ0FD28_9PEZI</name>
<dbReference type="GO" id="GO:0006351">
    <property type="term" value="P:DNA-templated transcription"/>
    <property type="evidence" value="ECO:0007669"/>
    <property type="project" value="InterPro"/>
</dbReference>